<evidence type="ECO:0000256" key="4">
    <source>
        <dbReference type="ARBA" id="ARBA00023163"/>
    </source>
</evidence>
<dbReference type="SUPFAM" id="SSF46689">
    <property type="entry name" value="Homeodomain-like"/>
    <property type="match status" value="1"/>
</dbReference>
<organism evidence="7 8">
    <name type="scientific">Agrococcus baldri</name>
    <dbReference type="NCBI Taxonomy" id="153730"/>
    <lineage>
        <taxon>Bacteria</taxon>
        <taxon>Bacillati</taxon>
        <taxon>Actinomycetota</taxon>
        <taxon>Actinomycetes</taxon>
        <taxon>Micrococcales</taxon>
        <taxon>Microbacteriaceae</taxon>
        <taxon>Agrococcus</taxon>
    </lineage>
</organism>
<dbReference type="InterPro" id="IPR050109">
    <property type="entry name" value="HTH-type_TetR-like_transc_reg"/>
</dbReference>
<evidence type="ECO:0000313" key="8">
    <source>
        <dbReference type="Proteomes" id="UP000198506"/>
    </source>
</evidence>
<dbReference type="InterPro" id="IPR001647">
    <property type="entry name" value="HTH_TetR"/>
</dbReference>
<gene>
    <name evidence="7" type="ORF">SAMN04487783_1874</name>
</gene>
<sequence length="207" mass="22641">MTERKRIRKSPAVRRDEIRAAARAIALERGLSAVTQRAVAERVGIVPGLVTHYVDRMELLVAEIFRDIAREELVQVRGEVEAAGADVDRVLVLLRELIGDYRRDVALVWVDGWSLSRRNDDLAAVLTEEARAWEAFVAGVLEDGHRAAALHAPDPLALARFVVGATDGLSAQAAVWAGYEAETLGTVVRTVAGLLRISPEEVALRGY</sequence>
<keyword evidence="3 5" id="KW-0238">DNA-binding</keyword>
<proteinExistence type="predicted"/>
<dbReference type="Proteomes" id="UP000198506">
    <property type="component" value="Unassembled WGS sequence"/>
</dbReference>
<keyword evidence="8" id="KW-1185">Reference proteome</keyword>
<dbReference type="InterPro" id="IPR039538">
    <property type="entry name" value="BetI_C"/>
</dbReference>
<dbReference type="PROSITE" id="PS50977">
    <property type="entry name" value="HTH_TETR_2"/>
    <property type="match status" value="1"/>
</dbReference>
<dbReference type="InterPro" id="IPR036271">
    <property type="entry name" value="Tet_transcr_reg_TetR-rel_C_sf"/>
</dbReference>
<feature type="DNA-binding region" description="H-T-H motif" evidence="5">
    <location>
        <begin position="35"/>
        <end position="54"/>
    </location>
</feature>
<dbReference type="InterPro" id="IPR009057">
    <property type="entry name" value="Homeodomain-like_sf"/>
</dbReference>
<evidence type="ECO:0000256" key="3">
    <source>
        <dbReference type="ARBA" id="ARBA00023125"/>
    </source>
</evidence>
<dbReference type="PANTHER" id="PTHR30055:SF200">
    <property type="entry name" value="HTH-TYPE TRANSCRIPTIONAL REPRESSOR BDCR"/>
    <property type="match status" value="1"/>
</dbReference>
<feature type="domain" description="HTH tetR-type" evidence="6">
    <location>
        <begin position="12"/>
        <end position="72"/>
    </location>
</feature>
<dbReference type="PANTHER" id="PTHR30055">
    <property type="entry name" value="HTH-TYPE TRANSCRIPTIONAL REGULATOR RUTR"/>
    <property type="match status" value="1"/>
</dbReference>
<dbReference type="EMBL" id="FOZN01000003">
    <property type="protein sequence ID" value="SFS14599.1"/>
    <property type="molecule type" value="Genomic_DNA"/>
</dbReference>
<dbReference type="RefSeq" id="WP_092918211.1">
    <property type="nucleotide sequence ID" value="NZ_FOZN01000003.1"/>
</dbReference>
<keyword evidence="2" id="KW-0805">Transcription regulation</keyword>
<comment type="caution">
    <text evidence="7">The sequence shown here is derived from an EMBL/GenBank/DDBJ whole genome shotgun (WGS) entry which is preliminary data.</text>
</comment>
<protein>
    <submittedName>
        <fullName evidence="7">Transcriptional regulator, TetR family</fullName>
    </submittedName>
</protein>
<evidence type="ECO:0000256" key="5">
    <source>
        <dbReference type="PROSITE-ProRule" id="PRU00335"/>
    </source>
</evidence>
<dbReference type="SUPFAM" id="SSF48498">
    <property type="entry name" value="Tetracyclin repressor-like, C-terminal domain"/>
    <property type="match status" value="1"/>
</dbReference>
<name>A0AA94L011_9MICO</name>
<reference evidence="7 8" key="1">
    <citation type="submission" date="2016-10" db="EMBL/GenBank/DDBJ databases">
        <authorList>
            <person name="Varghese N."/>
            <person name="Submissions S."/>
        </authorList>
    </citation>
    <scope>NUCLEOTIDE SEQUENCE [LARGE SCALE GENOMIC DNA]</scope>
    <source>
        <strain evidence="7 8">IAM 15147</strain>
    </source>
</reference>
<evidence type="ECO:0000256" key="2">
    <source>
        <dbReference type="ARBA" id="ARBA00023015"/>
    </source>
</evidence>
<dbReference type="Pfam" id="PF13977">
    <property type="entry name" value="TetR_C_6"/>
    <property type="match status" value="1"/>
</dbReference>
<keyword evidence="4" id="KW-0804">Transcription</keyword>
<dbReference type="AlphaFoldDB" id="A0AA94L011"/>
<dbReference type="Gene3D" id="1.10.357.10">
    <property type="entry name" value="Tetracycline Repressor, domain 2"/>
    <property type="match status" value="1"/>
</dbReference>
<dbReference type="GO" id="GO:0000976">
    <property type="term" value="F:transcription cis-regulatory region binding"/>
    <property type="evidence" value="ECO:0007669"/>
    <property type="project" value="TreeGrafter"/>
</dbReference>
<evidence type="ECO:0000256" key="1">
    <source>
        <dbReference type="ARBA" id="ARBA00022491"/>
    </source>
</evidence>
<evidence type="ECO:0000313" key="7">
    <source>
        <dbReference type="EMBL" id="SFS14599.1"/>
    </source>
</evidence>
<dbReference type="GO" id="GO:0003700">
    <property type="term" value="F:DNA-binding transcription factor activity"/>
    <property type="evidence" value="ECO:0007669"/>
    <property type="project" value="TreeGrafter"/>
</dbReference>
<accession>A0AA94L011</accession>
<evidence type="ECO:0000259" key="6">
    <source>
        <dbReference type="PROSITE" id="PS50977"/>
    </source>
</evidence>
<keyword evidence="1" id="KW-0678">Repressor</keyword>